<proteinExistence type="predicted"/>
<dbReference type="WBParaSite" id="SMUV_0000834701-mRNA-1">
    <property type="protein sequence ID" value="SMUV_0000834701-mRNA-1"/>
    <property type="gene ID" value="SMUV_0000834701"/>
</dbReference>
<reference evidence="2" key="1">
    <citation type="submission" date="2017-02" db="UniProtKB">
        <authorList>
            <consortium name="WormBaseParasite"/>
        </authorList>
    </citation>
    <scope>IDENTIFICATION</scope>
</reference>
<dbReference type="AlphaFoldDB" id="A0A0N5AU25"/>
<name>A0A0N5AU25_9BILA</name>
<keyword evidence="1" id="KW-1185">Reference proteome</keyword>
<dbReference type="Proteomes" id="UP000046393">
    <property type="component" value="Unplaced"/>
</dbReference>
<accession>A0A0N5AU25</accession>
<protein>
    <submittedName>
        <fullName evidence="2">Uncharacterized protein</fullName>
    </submittedName>
</protein>
<evidence type="ECO:0000313" key="1">
    <source>
        <dbReference type="Proteomes" id="UP000046393"/>
    </source>
</evidence>
<organism evidence="1 2">
    <name type="scientific">Syphacia muris</name>
    <dbReference type="NCBI Taxonomy" id="451379"/>
    <lineage>
        <taxon>Eukaryota</taxon>
        <taxon>Metazoa</taxon>
        <taxon>Ecdysozoa</taxon>
        <taxon>Nematoda</taxon>
        <taxon>Chromadorea</taxon>
        <taxon>Rhabditida</taxon>
        <taxon>Spirurina</taxon>
        <taxon>Oxyuridomorpha</taxon>
        <taxon>Oxyuroidea</taxon>
        <taxon>Oxyuridae</taxon>
        <taxon>Syphacia</taxon>
    </lineage>
</organism>
<evidence type="ECO:0000313" key="2">
    <source>
        <dbReference type="WBParaSite" id="SMUV_0000834701-mRNA-1"/>
    </source>
</evidence>
<sequence>MILKNEVLKIQVPRTSHELTPNDYVPIRTLNTQTLSNPLINIHQSYPLQTEANPSSYLKRFRSLQSSGGFRNNPTDVTKELQFKVEKSNLPKSLDNIKMANKLCSSNCSPKCETFPTLCQLFFSNQPLRALTAQTQKRTPQIVYPVLRTNTSSTKLLRPSSESTETFLDNVIADQKPQQLVETLNSTSSIQKYPMLILTKIADDLTKYLKLQALEFKKRDKSKKHKKTSNIKNNATEPLVANHTDAISATRYSRKWRQSGVKSARIGYLSRLLSSVYDPKSSHDEKRILLIPKKLDPNRSVFSSKNLPADYFIVKKAPQ</sequence>